<dbReference type="InterPro" id="IPR050109">
    <property type="entry name" value="HTH-type_TetR-like_transc_reg"/>
</dbReference>
<dbReference type="RefSeq" id="WP_217155207.1">
    <property type="nucleotide sequence ID" value="NZ_VOMB01000006.1"/>
</dbReference>
<keyword evidence="6" id="KW-1185">Reference proteome</keyword>
<dbReference type="PANTHER" id="PTHR30055:SF146">
    <property type="entry name" value="HTH-TYPE TRANSCRIPTIONAL DUAL REGULATOR CECR"/>
    <property type="match status" value="1"/>
</dbReference>
<accession>A0ABS6KHV8</accession>
<evidence type="ECO:0000313" key="5">
    <source>
        <dbReference type="EMBL" id="MBU9763171.1"/>
    </source>
</evidence>
<feature type="domain" description="HTH tetR-type" evidence="4">
    <location>
        <begin position="19"/>
        <end position="79"/>
    </location>
</feature>
<dbReference type="PROSITE" id="PS50977">
    <property type="entry name" value="HTH_TETR_2"/>
    <property type="match status" value="1"/>
</dbReference>
<organism evidence="5 6">
    <name type="scientific">[Mycobacterium] fortunisiensis</name>
    <dbReference type="NCBI Taxonomy" id="2600579"/>
    <lineage>
        <taxon>Bacteria</taxon>
        <taxon>Bacillati</taxon>
        <taxon>Actinomycetota</taxon>
        <taxon>Actinomycetes</taxon>
        <taxon>Mycobacteriales</taxon>
        <taxon>Mycobacteriaceae</taxon>
        <taxon>Mycolicibacterium</taxon>
    </lineage>
</organism>
<feature type="DNA-binding region" description="H-T-H motif" evidence="2">
    <location>
        <begin position="42"/>
        <end position="61"/>
    </location>
</feature>
<dbReference type="InterPro" id="IPR001647">
    <property type="entry name" value="HTH_TetR"/>
</dbReference>
<keyword evidence="1 2" id="KW-0238">DNA-binding</keyword>
<dbReference type="EMBL" id="VOMB01000006">
    <property type="protein sequence ID" value="MBU9763171.1"/>
    <property type="molecule type" value="Genomic_DNA"/>
</dbReference>
<protein>
    <submittedName>
        <fullName evidence="5">TetR/AcrR family transcriptional regulator</fullName>
    </submittedName>
</protein>
<comment type="caution">
    <text evidence="5">The sequence shown here is derived from an EMBL/GenBank/DDBJ whole genome shotgun (WGS) entry which is preliminary data.</text>
</comment>
<evidence type="ECO:0000256" key="1">
    <source>
        <dbReference type="ARBA" id="ARBA00023125"/>
    </source>
</evidence>
<dbReference type="PANTHER" id="PTHR30055">
    <property type="entry name" value="HTH-TYPE TRANSCRIPTIONAL REGULATOR RUTR"/>
    <property type="match status" value="1"/>
</dbReference>
<feature type="region of interest" description="Disordered" evidence="3">
    <location>
        <begin position="1"/>
        <end position="20"/>
    </location>
</feature>
<sequence>MPTPSPTSAAGRRPNRRGETTRTHVLKVALQVLSSGRPDAVSVNLVARQAGVTWGTVQYQFGDADGLWAATLDHILATAGPTVWARPTAAAVPDRVAELIELVWAALGSNYYTARTNLQSNLAATRAELEAEYPRTATALDAVDEKLADQFEYFLSDLPVSPLAIQRVCAFVPTALRGLHAEHTFGFPIDVEAALVGLRDAVIAYLVPTATGPAEPQPVVVERDH</sequence>
<evidence type="ECO:0000313" key="6">
    <source>
        <dbReference type="Proteomes" id="UP000812982"/>
    </source>
</evidence>
<evidence type="ECO:0000256" key="3">
    <source>
        <dbReference type="SAM" id="MobiDB-lite"/>
    </source>
</evidence>
<proteinExistence type="predicted"/>
<evidence type="ECO:0000256" key="2">
    <source>
        <dbReference type="PROSITE-ProRule" id="PRU00335"/>
    </source>
</evidence>
<name>A0ABS6KHV8_9MYCO</name>
<reference evidence="5 6" key="1">
    <citation type="journal article" date="2021" name="Sci. Rep.">
        <title>Phenotypic and genomic hallmarks of a novel, potentially pathogenic rapidly growing Mycobacterium species related to the Mycobacterium fortuitum complex.</title>
        <authorList>
            <person name="Gharbi R."/>
            <person name="Khanna V."/>
            <person name="Frigui W."/>
            <person name="Mhenni B."/>
            <person name="Brosch R."/>
            <person name="Mardassi H."/>
        </authorList>
    </citation>
    <scope>NUCLEOTIDE SEQUENCE [LARGE SCALE GENOMIC DNA]</scope>
    <source>
        <strain evidence="5 6">TNTM28</strain>
    </source>
</reference>
<gene>
    <name evidence="5" type="ORF">FR943_04835</name>
</gene>
<dbReference type="Proteomes" id="UP000812982">
    <property type="component" value="Unassembled WGS sequence"/>
</dbReference>
<evidence type="ECO:0000259" key="4">
    <source>
        <dbReference type="PROSITE" id="PS50977"/>
    </source>
</evidence>